<dbReference type="PANTHER" id="PTHR21100:SF9">
    <property type="entry name" value="PREFOLDIN SUBUNIT 4"/>
    <property type="match status" value="1"/>
</dbReference>
<evidence type="ECO:0000313" key="5">
    <source>
        <dbReference type="Proteomes" id="UP000315522"/>
    </source>
</evidence>
<dbReference type="Pfam" id="PF01920">
    <property type="entry name" value="Prefoldin_2"/>
    <property type="match status" value="2"/>
</dbReference>
<dbReference type="PANTHER" id="PTHR21100">
    <property type="entry name" value="PREFOLDIN SUBUNIT 4"/>
    <property type="match status" value="1"/>
</dbReference>
<reference evidence="4 5" key="1">
    <citation type="submission" date="2018-05" db="EMBL/GenBank/DDBJ databases">
        <title>Genome sequencing and assembly of the regulated plant pathogen Lachnellula willkommii and related sister species for the development of diagnostic species identification markers.</title>
        <authorList>
            <person name="Giroux E."/>
            <person name="Bilodeau G."/>
        </authorList>
    </citation>
    <scope>NUCLEOTIDE SEQUENCE [LARGE SCALE GENOMIC DNA]</scope>
    <source>
        <strain evidence="4 5">CBS 172.35</strain>
    </source>
</reference>
<gene>
    <name evidence="4" type="primary">PFDN4</name>
    <name evidence="4" type="ORF">LAWI1_G005427</name>
</gene>
<dbReference type="SUPFAM" id="SSF46579">
    <property type="entry name" value="Prefoldin"/>
    <property type="match status" value="1"/>
</dbReference>
<dbReference type="EMBL" id="QGML01001890">
    <property type="protein sequence ID" value="TVY88175.1"/>
    <property type="molecule type" value="Genomic_DNA"/>
</dbReference>
<sequence>MQRRMVCIKLPQTTLPALPQVCLQELTVCLQLSKEDEAKAAGDEVEVRREDQDKINKFSRLHQREIGIEDELKTKHKEKEDLDDVSNELELADEDDKIPYVARVAKEPLQSGLLTCARYKIGDSFVSLPLPEVQEMLSTSTAKIEEEVAALEEKLGTIRDEQNDLKVELYARFGRSINLET</sequence>
<feature type="coiled-coil region" evidence="3">
    <location>
        <begin position="68"/>
        <end position="95"/>
    </location>
</feature>
<dbReference type="InterPro" id="IPR002777">
    <property type="entry name" value="PFD_beta-like"/>
</dbReference>
<name>A0A559M5F0_9HELO</name>
<comment type="similarity">
    <text evidence="1">Belongs to the prefoldin subunit beta family.</text>
</comment>
<dbReference type="CDD" id="cd23165">
    <property type="entry name" value="Prefoldin_4"/>
    <property type="match status" value="1"/>
</dbReference>
<organism evidence="4 5">
    <name type="scientific">Lachnellula willkommii</name>
    <dbReference type="NCBI Taxonomy" id="215461"/>
    <lineage>
        <taxon>Eukaryota</taxon>
        <taxon>Fungi</taxon>
        <taxon>Dikarya</taxon>
        <taxon>Ascomycota</taxon>
        <taxon>Pezizomycotina</taxon>
        <taxon>Leotiomycetes</taxon>
        <taxon>Helotiales</taxon>
        <taxon>Lachnaceae</taxon>
        <taxon>Lachnellula</taxon>
    </lineage>
</organism>
<keyword evidence="3" id="KW-0175">Coiled coil</keyword>
<evidence type="ECO:0000313" key="4">
    <source>
        <dbReference type="EMBL" id="TVY88175.1"/>
    </source>
</evidence>
<feature type="coiled-coil region" evidence="3">
    <location>
        <begin position="141"/>
        <end position="168"/>
    </location>
</feature>
<dbReference type="GO" id="GO:0006457">
    <property type="term" value="P:protein folding"/>
    <property type="evidence" value="ECO:0007669"/>
    <property type="project" value="InterPro"/>
</dbReference>
<keyword evidence="5" id="KW-1185">Reference proteome</keyword>
<dbReference type="GO" id="GO:0016272">
    <property type="term" value="C:prefoldin complex"/>
    <property type="evidence" value="ECO:0007669"/>
    <property type="project" value="InterPro"/>
</dbReference>
<dbReference type="Proteomes" id="UP000315522">
    <property type="component" value="Unassembled WGS sequence"/>
</dbReference>
<evidence type="ECO:0000256" key="3">
    <source>
        <dbReference type="SAM" id="Coils"/>
    </source>
</evidence>
<dbReference type="GO" id="GO:0005737">
    <property type="term" value="C:cytoplasm"/>
    <property type="evidence" value="ECO:0007669"/>
    <property type="project" value="TreeGrafter"/>
</dbReference>
<proteinExistence type="inferred from homology"/>
<keyword evidence="2" id="KW-0143">Chaperone</keyword>
<protein>
    <submittedName>
        <fullName evidence="4">Prefoldin subunit</fullName>
    </submittedName>
</protein>
<dbReference type="InterPro" id="IPR016661">
    <property type="entry name" value="PFDN4"/>
</dbReference>
<evidence type="ECO:0000256" key="1">
    <source>
        <dbReference type="ARBA" id="ARBA00008045"/>
    </source>
</evidence>
<dbReference type="GO" id="GO:0051082">
    <property type="term" value="F:unfolded protein binding"/>
    <property type="evidence" value="ECO:0007669"/>
    <property type="project" value="InterPro"/>
</dbReference>
<comment type="caution">
    <text evidence="4">The sequence shown here is derived from an EMBL/GenBank/DDBJ whole genome shotgun (WGS) entry which is preliminary data.</text>
</comment>
<accession>A0A559M5F0</accession>
<evidence type="ECO:0000256" key="2">
    <source>
        <dbReference type="ARBA" id="ARBA00023186"/>
    </source>
</evidence>
<dbReference type="AlphaFoldDB" id="A0A559M5F0"/>